<dbReference type="Proteomes" id="UP001227964">
    <property type="component" value="Unassembled WGS sequence"/>
</dbReference>
<feature type="region of interest" description="Disordered" evidence="1">
    <location>
        <begin position="1"/>
        <end position="56"/>
    </location>
</feature>
<sequence>MTKETSPSRGRPLERQKGTGDHYVEPLEPMGAVGWAASEHEPDGHAQGDDIPIHSTPAGTRYVRIRDLPDAIQDDFMGYLRGAATPVVDDEQGPVAFESDWLDWRDRRRPDRMA</sequence>
<dbReference type="RefSeq" id="WP_285393918.1">
    <property type="nucleotide sequence ID" value="NZ_JASSVS010000022.1"/>
</dbReference>
<name>A0ABT7IJD8_9GAMM</name>
<organism evidence="2 3">
    <name type="scientific">Marinobacter azerbaijanicus</name>
    <dbReference type="NCBI Taxonomy" id="3050455"/>
    <lineage>
        <taxon>Bacteria</taxon>
        <taxon>Pseudomonadati</taxon>
        <taxon>Pseudomonadota</taxon>
        <taxon>Gammaproteobacteria</taxon>
        <taxon>Pseudomonadales</taxon>
        <taxon>Marinobacteraceae</taxon>
        <taxon>Marinobacter</taxon>
    </lineage>
</organism>
<feature type="compositionally biased region" description="Basic and acidic residues" evidence="1">
    <location>
        <begin position="11"/>
        <end position="25"/>
    </location>
</feature>
<evidence type="ECO:0000313" key="3">
    <source>
        <dbReference type="Proteomes" id="UP001227964"/>
    </source>
</evidence>
<accession>A0ABT7IJD8</accession>
<protein>
    <submittedName>
        <fullName evidence="2">Uncharacterized protein</fullName>
    </submittedName>
</protein>
<dbReference type="EMBL" id="JASSVS010000022">
    <property type="protein sequence ID" value="MDL0433872.1"/>
    <property type="molecule type" value="Genomic_DNA"/>
</dbReference>
<proteinExistence type="predicted"/>
<evidence type="ECO:0000313" key="2">
    <source>
        <dbReference type="EMBL" id="MDL0433872.1"/>
    </source>
</evidence>
<reference evidence="2 3" key="1">
    <citation type="submission" date="2023-06" db="EMBL/GenBank/DDBJ databases">
        <title>Marinobacter azerbaijanicus a moderately halophilic, isolated from Urmia Lake in Azerbaijan region of Iran.</title>
        <authorList>
            <person name="Sanchez-Porro C."/>
            <person name="Aghdam E.M."/>
            <person name="Saheb S.M."/>
            <person name="Tarhriz V."/>
            <person name="Kazemi E."/>
            <person name="Ammozegar M.A."/>
            <person name="Ventosa A."/>
            <person name="Hejazi M.S."/>
        </authorList>
    </citation>
    <scope>NUCLEOTIDE SEQUENCE [LARGE SCALE GENOMIC DNA]</scope>
    <source>
        <strain evidence="2 3">TBZ242</strain>
    </source>
</reference>
<comment type="caution">
    <text evidence="2">The sequence shown here is derived from an EMBL/GenBank/DDBJ whole genome shotgun (WGS) entry which is preliminary data.</text>
</comment>
<evidence type="ECO:0000256" key="1">
    <source>
        <dbReference type="SAM" id="MobiDB-lite"/>
    </source>
</evidence>
<gene>
    <name evidence="2" type="ORF">QPM17_22275</name>
</gene>
<keyword evidence="3" id="KW-1185">Reference proteome</keyword>
<feature type="compositionally biased region" description="Basic and acidic residues" evidence="1">
    <location>
        <begin position="38"/>
        <end position="52"/>
    </location>
</feature>